<dbReference type="AlphaFoldDB" id="A0AAV4Q0Z4"/>
<organism evidence="1 2">
    <name type="scientific">Caerostris extrusa</name>
    <name type="common">Bark spider</name>
    <name type="synonym">Caerostris bankana</name>
    <dbReference type="NCBI Taxonomy" id="172846"/>
    <lineage>
        <taxon>Eukaryota</taxon>
        <taxon>Metazoa</taxon>
        <taxon>Ecdysozoa</taxon>
        <taxon>Arthropoda</taxon>
        <taxon>Chelicerata</taxon>
        <taxon>Arachnida</taxon>
        <taxon>Araneae</taxon>
        <taxon>Araneomorphae</taxon>
        <taxon>Entelegynae</taxon>
        <taxon>Araneoidea</taxon>
        <taxon>Araneidae</taxon>
        <taxon>Caerostris</taxon>
    </lineage>
</organism>
<dbReference type="Proteomes" id="UP001054945">
    <property type="component" value="Unassembled WGS sequence"/>
</dbReference>
<proteinExistence type="predicted"/>
<dbReference type="EMBL" id="BPLR01005377">
    <property type="protein sequence ID" value="GIY01862.1"/>
    <property type="molecule type" value="Genomic_DNA"/>
</dbReference>
<evidence type="ECO:0000313" key="1">
    <source>
        <dbReference type="EMBL" id="GIY01862.1"/>
    </source>
</evidence>
<comment type="caution">
    <text evidence="1">The sequence shown here is derived from an EMBL/GenBank/DDBJ whole genome shotgun (WGS) entry which is preliminary data.</text>
</comment>
<protein>
    <recommendedName>
        <fullName evidence="3">Maturase K</fullName>
    </recommendedName>
</protein>
<reference evidence="1 2" key="1">
    <citation type="submission" date="2021-06" db="EMBL/GenBank/DDBJ databases">
        <title>Caerostris extrusa draft genome.</title>
        <authorList>
            <person name="Kono N."/>
            <person name="Arakawa K."/>
        </authorList>
    </citation>
    <scope>NUCLEOTIDE SEQUENCE [LARGE SCALE GENOMIC DNA]</scope>
</reference>
<evidence type="ECO:0000313" key="2">
    <source>
        <dbReference type="Proteomes" id="UP001054945"/>
    </source>
</evidence>
<evidence type="ECO:0008006" key="3">
    <source>
        <dbReference type="Google" id="ProtNLM"/>
    </source>
</evidence>
<name>A0AAV4Q0Z4_CAEEX</name>
<accession>A0AAV4Q0Z4</accession>
<gene>
    <name evidence="1" type="ORF">CEXT_365411</name>
</gene>
<sequence length="199" mass="23732">MKAFHHGRPWGPSYVHPSSVVLIPRSFQPITPKVAIISERLERNGVYSLPAERLFECFCQLWNTQYRFEYIEHSRLENPRRCRILKFWLVFDFQINQNCRFEVSIFRNFWLVFDFQVSSFRNYWLVFDFQVSSFVNFWLVFDFQVSNFLENSGWSSTSRCRVLGISGWSSTSRCRVLGITGWSSTSRCRVLEISGYLRL</sequence>
<keyword evidence="2" id="KW-1185">Reference proteome</keyword>